<dbReference type="Pfam" id="PF03215">
    <property type="entry name" value="Rad17"/>
    <property type="match status" value="1"/>
</dbReference>
<keyword evidence="2" id="KW-0547">Nucleotide-binding</keyword>
<dbReference type="GeneID" id="73468942"/>
<dbReference type="PANTHER" id="PTHR12172">
    <property type="entry name" value="CELL CYCLE CHECKPOINT PROTEIN RAD17"/>
    <property type="match status" value="1"/>
</dbReference>
<evidence type="ECO:0000313" key="10">
    <source>
        <dbReference type="Proteomes" id="UP000694255"/>
    </source>
</evidence>
<dbReference type="GO" id="GO:0033314">
    <property type="term" value="P:mitotic DNA replication checkpoint signaling"/>
    <property type="evidence" value="ECO:0007669"/>
    <property type="project" value="TreeGrafter"/>
</dbReference>
<evidence type="ECO:0000256" key="2">
    <source>
        <dbReference type="ARBA" id="ARBA00022741"/>
    </source>
</evidence>
<gene>
    <name evidence="9" type="ORF">J8A68_002141</name>
</gene>
<keyword evidence="6" id="KW-0131">Cell cycle</keyword>
<feature type="compositionally biased region" description="Low complexity" evidence="7">
    <location>
        <begin position="31"/>
        <end position="48"/>
    </location>
</feature>
<organism evidence="9 10">
    <name type="scientific">[Candida] subhashii</name>
    <dbReference type="NCBI Taxonomy" id="561895"/>
    <lineage>
        <taxon>Eukaryota</taxon>
        <taxon>Fungi</taxon>
        <taxon>Dikarya</taxon>
        <taxon>Ascomycota</taxon>
        <taxon>Saccharomycotina</taxon>
        <taxon>Pichiomycetes</taxon>
        <taxon>Debaryomycetaceae</taxon>
        <taxon>Spathaspora</taxon>
    </lineage>
</organism>
<evidence type="ECO:0000256" key="1">
    <source>
        <dbReference type="ARBA" id="ARBA00004123"/>
    </source>
</evidence>
<dbReference type="GO" id="GO:0000077">
    <property type="term" value="P:DNA damage checkpoint signaling"/>
    <property type="evidence" value="ECO:0007669"/>
    <property type="project" value="TreeGrafter"/>
</dbReference>
<accession>A0A8J5UQV8</accession>
<comment type="subcellular location">
    <subcellularLocation>
        <location evidence="1">Nucleus</location>
    </subcellularLocation>
</comment>
<protein>
    <submittedName>
        <fullName evidence="9">Rad17</fullName>
    </submittedName>
</protein>
<evidence type="ECO:0000259" key="8">
    <source>
        <dbReference type="Pfam" id="PF25812"/>
    </source>
</evidence>
<evidence type="ECO:0000256" key="3">
    <source>
        <dbReference type="ARBA" id="ARBA00022763"/>
    </source>
</evidence>
<dbReference type="GO" id="GO:0005524">
    <property type="term" value="F:ATP binding"/>
    <property type="evidence" value="ECO:0007669"/>
    <property type="project" value="UniProtKB-KW"/>
</dbReference>
<dbReference type="GO" id="GO:0003682">
    <property type="term" value="F:chromatin binding"/>
    <property type="evidence" value="ECO:0007669"/>
    <property type="project" value="TreeGrafter"/>
</dbReference>
<reference evidence="9 10" key="1">
    <citation type="journal article" date="2021" name="DNA Res.">
        <title>Genome analysis of Candida subhashii reveals its hybrid nature and dual mitochondrial genome conformations.</title>
        <authorList>
            <person name="Mixao V."/>
            <person name="Hegedusova E."/>
            <person name="Saus E."/>
            <person name="Pryszcz L.P."/>
            <person name="Cillingova A."/>
            <person name="Nosek J."/>
            <person name="Gabaldon T."/>
        </authorList>
    </citation>
    <scope>NUCLEOTIDE SEQUENCE [LARGE SCALE GENOMIC DNA]</scope>
    <source>
        <strain evidence="9 10">CBS 10753</strain>
    </source>
</reference>
<dbReference type="RefSeq" id="XP_049264554.1">
    <property type="nucleotide sequence ID" value="XM_049405860.1"/>
</dbReference>
<keyword evidence="4" id="KW-0067">ATP-binding</keyword>
<feature type="compositionally biased region" description="Acidic residues" evidence="7">
    <location>
        <begin position="568"/>
        <end position="579"/>
    </location>
</feature>
<keyword evidence="5" id="KW-0539">Nucleus</keyword>
<keyword evidence="10" id="KW-1185">Reference proteome</keyword>
<dbReference type="Pfam" id="PF25812">
    <property type="entry name" value="RAD24_helical"/>
    <property type="match status" value="1"/>
</dbReference>
<feature type="domain" description="Checkpoint protein RAD24-like helical bundle" evidence="8">
    <location>
        <begin position="317"/>
        <end position="442"/>
    </location>
</feature>
<dbReference type="OrthoDB" id="10265971at2759"/>
<evidence type="ECO:0000256" key="6">
    <source>
        <dbReference type="ARBA" id="ARBA00023306"/>
    </source>
</evidence>
<evidence type="ECO:0000256" key="5">
    <source>
        <dbReference type="ARBA" id="ARBA00023242"/>
    </source>
</evidence>
<comment type="caution">
    <text evidence="9">The sequence shown here is derived from an EMBL/GenBank/DDBJ whole genome shotgun (WGS) entry which is preliminary data.</text>
</comment>
<feature type="region of interest" description="Disordered" evidence="7">
    <location>
        <begin position="538"/>
        <end position="588"/>
    </location>
</feature>
<dbReference type="EMBL" id="JAGSYN010000098">
    <property type="protein sequence ID" value="KAG7664322.1"/>
    <property type="molecule type" value="Genomic_DNA"/>
</dbReference>
<evidence type="ECO:0000313" key="9">
    <source>
        <dbReference type="EMBL" id="KAG7664322.1"/>
    </source>
</evidence>
<dbReference type="GO" id="GO:0005634">
    <property type="term" value="C:nucleus"/>
    <property type="evidence" value="ECO:0007669"/>
    <property type="project" value="UniProtKB-SubCell"/>
</dbReference>
<evidence type="ECO:0000256" key="7">
    <source>
        <dbReference type="SAM" id="MobiDB-lite"/>
    </source>
</evidence>
<dbReference type="PANTHER" id="PTHR12172:SF0">
    <property type="entry name" value="CELL CYCLE CHECKPOINT PROTEIN RAD17"/>
    <property type="match status" value="1"/>
</dbReference>
<keyword evidence="3" id="KW-0227">DNA damage</keyword>
<dbReference type="AlphaFoldDB" id="A0A8J5UQV8"/>
<dbReference type="InterPro" id="IPR057927">
    <property type="entry name" value="RAD24-like_helical"/>
</dbReference>
<dbReference type="InterPro" id="IPR004582">
    <property type="entry name" value="Checkpoint_prot_Rad17_Rad24"/>
</dbReference>
<evidence type="ECO:0000256" key="4">
    <source>
        <dbReference type="ARBA" id="ARBA00022840"/>
    </source>
</evidence>
<feature type="region of interest" description="Disordered" evidence="7">
    <location>
        <begin position="22"/>
        <end position="55"/>
    </location>
</feature>
<proteinExistence type="predicted"/>
<dbReference type="GO" id="GO:0003689">
    <property type="term" value="F:DNA clamp loader activity"/>
    <property type="evidence" value="ECO:0007669"/>
    <property type="project" value="TreeGrafter"/>
</dbReference>
<dbReference type="Proteomes" id="UP000694255">
    <property type="component" value="Unassembled WGS sequence"/>
</dbReference>
<sequence length="588" mass="67555">MSPKRKKPKYTIIESSFEEIEDDTDEEVYLSPRKQQSPIKQQPSPIKSTQPPPSTSAIQWVDKYAPLNTRDICINPTKLSQVKSSLSAMIKGTSKSRILILTGPSGSSKSTTIKLLAKELIPTSSIFQDPVIEYFENYNVDEFLNDCRYKIGSNLSVVLFEELPNVYHHDTLMKFRHALMNWIYYEGELPPLVICLSEIEYNEGGDQVMWFNIENNLTVDTLLGKELSQLPQVEIIKFNSIATMFLKKTVNRIIKLEDEVFRQIPKTKLNAFLDEMYKVGDIRSMIFNLQMWTIFTLAEQEIDGGETINLSPNFIRENQINLFYAIGKIIYSSSNFASLSQDNADFYSVEQVLSQFPTNLPLLNLSLLENYHIFRDSNYPIEIASNIVNDLSLSDMSTPQLQEIGIRSTRINLRKTPTTTNNVHSTYKSKIKFPRHFKMIRMERKTMSQIKSYQKYIAPKVSFSDLNLIDGYYLPMINNRKYPKKLRYGRLGGRFCEIYADEDLPIFENHNENGRGGGIMYEYDQFQADVAEKINQEMRGDNDGDDIGDEGYLSDPIEDSEAEKNVDTDEDGFSSDPELDILISQGRI</sequence>
<dbReference type="GO" id="GO:0006281">
    <property type="term" value="P:DNA repair"/>
    <property type="evidence" value="ECO:0007669"/>
    <property type="project" value="InterPro"/>
</dbReference>
<name>A0A8J5UQV8_9ASCO</name>